<protein>
    <submittedName>
        <fullName evidence="3">NIPSNAP family containing protein</fullName>
    </submittedName>
</protein>
<dbReference type="Gene3D" id="3.30.70.100">
    <property type="match status" value="2"/>
</dbReference>
<keyword evidence="1" id="KW-0732">Signal</keyword>
<dbReference type="Proteomes" id="UP000031246">
    <property type="component" value="Unassembled WGS sequence"/>
</dbReference>
<accession>A0A0C1FYN9</accession>
<evidence type="ECO:0000313" key="4">
    <source>
        <dbReference type="Proteomes" id="UP000031246"/>
    </source>
</evidence>
<evidence type="ECO:0000259" key="2">
    <source>
        <dbReference type="Pfam" id="PF07978"/>
    </source>
</evidence>
<comment type="caution">
    <text evidence="3">The sequence shown here is derived from an EMBL/GenBank/DDBJ whole genome shotgun (WGS) entry which is preliminary data.</text>
</comment>
<dbReference type="InterPro" id="IPR011008">
    <property type="entry name" value="Dimeric_a/b-barrel"/>
</dbReference>
<name>A0A0C1FYN9_9SPHI</name>
<evidence type="ECO:0000256" key="1">
    <source>
        <dbReference type="SAM" id="SignalP"/>
    </source>
</evidence>
<feature type="signal peptide" evidence="1">
    <location>
        <begin position="1"/>
        <end position="24"/>
    </location>
</feature>
<keyword evidence="4" id="KW-1185">Reference proteome</keyword>
<proteinExistence type="predicted"/>
<sequence length="262" mass="30373">MLKRISFPFLVLLVFVCSVLQVNAAQSEFYQLKIYHLKTEEQEKTVDAYLQKAYLPALHRCGITKVGVFKPIVNETTAATEKLIYVFIPFKSFNGVLALDQKLAKDAQYTADGKDYLTALYNNTAYERLESILLKAFDDAPHFVLPKLKSPMAKRVYELRSYESPSEQYFQNKVEMFNKGDEIGLFKRLNFNAVFYGSVIAGSRMPNLMYLTTFEDRADREAHWKAFSADDYWKKLSAMPQYQHNVSKNDTRFIYPTDYSDI</sequence>
<dbReference type="RefSeq" id="WP_039470603.1">
    <property type="nucleotide sequence ID" value="NZ_JSYN01000001.1"/>
</dbReference>
<dbReference type="AlphaFoldDB" id="A0A0C1FYN9"/>
<feature type="domain" description="NIPSNAP" evidence="2">
    <location>
        <begin position="157"/>
        <end position="260"/>
    </location>
</feature>
<evidence type="ECO:0000313" key="3">
    <source>
        <dbReference type="EMBL" id="KIA96923.1"/>
    </source>
</evidence>
<dbReference type="Pfam" id="PF07978">
    <property type="entry name" value="NIPSNAP"/>
    <property type="match status" value="1"/>
</dbReference>
<dbReference type="SUPFAM" id="SSF54909">
    <property type="entry name" value="Dimeric alpha+beta barrel"/>
    <property type="match status" value="2"/>
</dbReference>
<gene>
    <name evidence="3" type="ORF">OC25_00485</name>
</gene>
<dbReference type="OrthoDB" id="192769at2"/>
<feature type="chain" id="PRO_5002145391" evidence="1">
    <location>
        <begin position="25"/>
        <end position="262"/>
    </location>
</feature>
<dbReference type="EMBL" id="JSYN01000001">
    <property type="protein sequence ID" value="KIA96923.1"/>
    <property type="molecule type" value="Genomic_DNA"/>
</dbReference>
<organism evidence="3 4">
    <name type="scientific">Pedobacter kyungheensis</name>
    <dbReference type="NCBI Taxonomy" id="1069985"/>
    <lineage>
        <taxon>Bacteria</taxon>
        <taxon>Pseudomonadati</taxon>
        <taxon>Bacteroidota</taxon>
        <taxon>Sphingobacteriia</taxon>
        <taxon>Sphingobacteriales</taxon>
        <taxon>Sphingobacteriaceae</taxon>
        <taxon>Pedobacter</taxon>
    </lineage>
</organism>
<dbReference type="InterPro" id="IPR012577">
    <property type="entry name" value="NIPSNAP"/>
</dbReference>
<reference evidence="3 4" key="1">
    <citation type="submission" date="2014-10" db="EMBL/GenBank/DDBJ databases">
        <title>Pedobacter Kyungheensis.</title>
        <authorList>
            <person name="Anderson B.M."/>
            <person name="Newman J.D."/>
        </authorList>
    </citation>
    <scope>NUCLEOTIDE SEQUENCE [LARGE SCALE GENOMIC DNA]</scope>
    <source>
        <strain evidence="3 4">KACC 16221</strain>
    </source>
</reference>